<gene>
    <name evidence="3" type="ORF">SAMN06265219_109139</name>
</gene>
<dbReference type="RefSeq" id="WP_142454772.1">
    <property type="nucleotide sequence ID" value="NZ_FXTP01000009.1"/>
</dbReference>
<feature type="signal peptide" evidence="1">
    <location>
        <begin position="1"/>
        <end position="19"/>
    </location>
</feature>
<proteinExistence type="predicted"/>
<dbReference type="Pfam" id="PF13115">
    <property type="entry name" value="YtkA"/>
    <property type="match status" value="1"/>
</dbReference>
<organism evidence="3 4">
    <name type="scientific">Gracilimonas mengyeensis</name>
    <dbReference type="NCBI Taxonomy" id="1302730"/>
    <lineage>
        <taxon>Bacteria</taxon>
        <taxon>Pseudomonadati</taxon>
        <taxon>Balneolota</taxon>
        <taxon>Balneolia</taxon>
        <taxon>Balneolales</taxon>
        <taxon>Balneolaceae</taxon>
        <taxon>Gracilimonas</taxon>
    </lineage>
</organism>
<accession>A0A521DV93</accession>
<dbReference type="EMBL" id="FXTP01000009">
    <property type="protein sequence ID" value="SMO75643.1"/>
    <property type="molecule type" value="Genomic_DNA"/>
</dbReference>
<sequence length="268" mass="29746">MNMLKLWGYAALLAILAIAATSCDTTDNNKPELELIPVNQVTVDGYTISLEAEKEPETGANTLYWKLEQNGNIITPQSISIQPMMDMGDMMHSAPYNQPKTAEEDDRYFKNMAVFIMPSGSMGSWTINFEITTPTDEMISGEIPVEVASSWKLTSVRDDNDKVYFITWYAPQKPVTGQNDLTFLIHTRESMMNFPAVEDLVLDVYPYMDMGGGSGHSTDFTNPVATGDGFYEGDINYSMSGTWTTSVVLVAANDTLPEVVFEYSVQAQ</sequence>
<reference evidence="3 4" key="1">
    <citation type="submission" date="2017-05" db="EMBL/GenBank/DDBJ databases">
        <authorList>
            <person name="Varghese N."/>
            <person name="Submissions S."/>
        </authorList>
    </citation>
    <scope>NUCLEOTIDE SEQUENCE [LARGE SCALE GENOMIC DNA]</scope>
    <source>
        <strain evidence="3 4">DSM 21985</strain>
    </source>
</reference>
<evidence type="ECO:0000313" key="4">
    <source>
        <dbReference type="Proteomes" id="UP000317557"/>
    </source>
</evidence>
<dbReference type="OrthoDB" id="1065544at2"/>
<evidence type="ECO:0000313" key="3">
    <source>
        <dbReference type="EMBL" id="SMO75643.1"/>
    </source>
</evidence>
<keyword evidence="1" id="KW-0732">Signal</keyword>
<dbReference type="Proteomes" id="UP000317557">
    <property type="component" value="Unassembled WGS sequence"/>
</dbReference>
<evidence type="ECO:0000259" key="2">
    <source>
        <dbReference type="Pfam" id="PF13115"/>
    </source>
</evidence>
<name>A0A521DV93_9BACT</name>
<evidence type="ECO:0000256" key="1">
    <source>
        <dbReference type="SAM" id="SignalP"/>
    </source>
</evidence>
<dbReference type="PROSITE" id="PS51257">
    <property type="entry name" value="PROKAR_LIPOPROTEIN"/>
    <property type="match status" value="1"/>
</dbReference>
<protein>
    <submittedName>
        <fullName evidence="3">YtkA-like</fullName>
    </submittedName>
</protein>
<keyword evidence="4" id="KW-1185">Reference proteome</keyword>
<dbReference type="AlphaFoldDB" id="A0A521DV93"/>
<dbReference type="InterPro" id="IPR032693">
    <property type="entry name" value="YtkA-like_dom"/>
</dbReference>
<feature type="chain" id="PRO_5021756135" evidence="1">
    <location>
        <begin position="20"/>
        <end position="268"/>
    </location>
</feature>
<feature type="domain" description="YtkA-like" evidence="2">
    <location>
        <begin position="162"/>
        <end position="247"/>
    </location>
</feature>